<accession>A0A8V0YRZ5</accession>
<dbReference type="PANTHER" id="PTHR46806:SF6">
    <property type="entry name" value="DISCOIDIN, CUB AND LCCL DOMAIN CONTAINING 1"/>
    <property type="match status" value="1"/>
</dbReference>
<keyword evidence="2" id="KW-0597">Phosphoprotein</keyword>
<dbReference type="InterPro" id="IPR035914">
    <property type="entry name" value="Sperma_CUB_dom_sf"/>
</dbReference>
<dbReference type="SMART" id="SM00042">
    <property type="entry name" value="CUB"/>
    <property type="match status" value="1"/>
</dbReference>
<dbReference type="Pfam" id="PF00431">
    <property type="entry name" value="CUB"/>
    <property type="match status" value="1"/>
</dbReference>
<evidence type="ECO:0000256" key="4">
    <source>
        <dbReference type="ARBA" id="ARBA00022989"/>
    </source>
</evidence>
<feature type="disulfide bond" evidence="7">
    <location>
        <begin position="284"/>
        <end position="311"/>
    </location>
</feature>
<dbReference type="OrthoDB" id="6369184at2759"/>
<dbReference type="AlphaFoldDB" id="A0A8V0YRZ5"/>
<feature type="transmembrane region" description="Helical" evidence="9">
    <location>
        <begin position="700"/>
        <end position="723"/>
    </location>
</feature>
<dbReference type="Gene3D" id="2.60.120.290">
    <property type="entry name" value="Spermadhesin, CUB domain"/>
    <property type="match status" value="1"/>
</dbReference>
<feature type="region of interest" description="Disordered" evidence="8">
    <location>
        <begin position="822"/>
        <end position="909"/>
    </location>
</feature>
<dbReference type="Gene3D" id="2.60.120.260">
    <property type="entry name" value="Galactose-binding domain-like"/>
    <property type="match status" value="1"/>
</dbReference>
<dbReference type="SUPFAM" id="SSF69848">
    <property type="entry name" value="LCCL domain"/>
    <property type="match status" value="1"/>
</dbReference>
<keyword evidence="14" id="KW-1185">Reference proteome</keyword>
<dbReference type="Pfam" id="PF00754">
    <property type="entry name" value="F5_F8_type_C"/>
    <property type="match status" value="1"/>
</dbReference>
<feature type="compositionally biased region" description="Polar residues" evidence="8">
    <location>
        <begin position="233"/>
        <end position="251"/>
    </location>
</feature>
<dbReference type="PROSITE" id="PS01180">
    <property type="entry name" value="CUB"/>
    <property type="match status" value="1"/>
</dbReference>
<feature type="region of interest" description="Disordered" evidence="8">
    <location>
        <begin position="776"/>
        <end position="806"/>
    </location>
</feature>
<dbReference type="CDD" id="cd00041">
    <property type="entry name" value="CUB"/>
    <property type="match status" value="1"/>
</dbReference>
<evidence type="ECO:0000256" key="2">
    <source>
        <dbReference type="ARBA" id="ARBA00022553"/>
    </source>
</evidence>
<dbReference type="GO" id="GO:0005886">
    <property type="term" value="C:plasma membrane"/>
    <property type="evidence" value="ECO:0000318"/>
    <property type="project" value="GO_Central"/>
</dbReference>
<feature type="domain" description="LCCL" evidence="12">
    <location>
        <begin position="399"/>
        <end position="495"/>
    </location>
</feature>
<evidence type="ECO:0000256" key="3">
    <source>
        <dbReference type="ARBA" id="ARBA00022692"/>
    </source>
</evidence>
<dbReference type="PROSITE" id="PS50820">
    <property type="entry name" value="LCCL"/>
    <property type="match status" value="1"/>
</dbReference>
<protein>
    <recommendedName>
        <fullName evidence="15">Discoidin, CUB and LCCL domain containing 1</fullName>
    </recommendedName>
</protein>
<feature type="compositionally biased region" description="Gly residues" evidence="8">
    <location>
        <begin position="269"/>
        <end position="284"/>
    </location>
</feature>
<feature type="region of interest" description="Disordered" evidence="8">
    <location>
        <begin position="169"/>
        <end position="289"/>
    </location>
</feature>
<evidence type="ECO:0008006" key="15">
    <source>
        <dbReference type="Google" id="ProtNLM"/>
    </source>
</evidence>
<evidence type="ECO:0000256" key="8">
    <source>
        <dbReference type="SAM" id="MobiDB-lite"/>
    </source>
</evidence>
<dbReference type="SUPFAM" id="SSF49785">
    <property type="entry name" value="Galactose-binding domain-like"/>
    <property type="match status" value="1"/>
</dbReference>
<keyword evidence="3 9" id="KW-0812">Transmembrane</keyword>
<evidence type="ECO:0000313" key="13">
    <source>
        <dbReference type="Ensembl" id="ENSGALP00010021411.1"/>
    </source>
</evidence>
<dbReference type="Ensembl" id="ENSGALT00010036720.1">
    <property type="protein sequence ID" value="ENSGALP00010021411.1"/>
    <property type="gene ID" value="ENSGALG00010015248.1"/>
</dbReference>
<evidence type="ECO:0000259" key="11">
    <source>
        <dbReference type="PROSITE" id="PS50022"/>
    </source>
</evidence>
<dbReference type="InterPro" id="IPR000421">
    <property type="entry name" value="FA58C"/>
</dbReference>
<dbReference type="PANTHER" id="PTHR46806">
    <property type="entry name" value="F5/8 TYPE C DOMAIN-CONTAINING PROTEIN"/>
    <property type="match status" value="1"/>
</dbReference>
<reference evidence="13" key="2">
    <citation type="submission" date="2025-08" db="UniProtKB">
        <authorList>
            <consortium name="Ensembl"/>
        </authorList>
    </citation>
    <scope>IDENTIFICATION</scope>
    <source>
        <strain evidence="13">broiler</strain>
    </source>
</reference>
<dbReference type="InterPro" id="IPR008979">
    <property type="entry name" value="Galactose-bd-like_sf"/>
</dbReference>
<evidence type="ECO:0000256" key="7">
    <source>
        <dbReference type="PROSITE-ProRule" id="PRU00059"/>
    </source>
</evidence>
<dbReference type="InterPro" id="IPR036609">
    <property type="entry name" value="LCCL_sf"/>
</dbReference>
<dbReference type="InterPro" id="IPR050633">
    <property type="entry name" value="Neuropilin_MCO_CoagFactor"/>
</dbReference>
<evidence type="ECO:0000259" key="10">
    <source>
        <dbReference type="PROSITE" id="PS01180"/>
    </source>
</evidence>
<comment type="caution">
    <text evidence="7">Lacks conserved residue(s) required for the propagation of feature annotation.</text>
</comment>
<dbReference type="PROSITE" id="PS01285">
    <property type="entry name" value="FA58C_1"/>
    <property type="match status" value="1"/>
</dbReference>
<evidence type="ECO:0000256" key="9">
    <source>
        <dbReference type="SAM" id="Phobius"/>
    </source>
</evidence>
<feature type="compositionally biased region" description="Basic residues" evidence="8">
    <location>
        <begin position="37"/>
        <end position="50"/>
    </location>
</feature>
<dbReference type="Proteomes" id="UP000000539">
    <property type="component" value="Chromosome 23"/>
</dbReference>
<dbReference type="GlyGen" id="A0A8V0YRZ5">
    <property type="glycosylation" value="1 site"/>
</dbReference>
<keyword evidence="5 9" id="KW-0472">Membrane</keyword>
<feature type="domain" description="F5/8 type C" evidence="11">
    <location>
        <begin position="490"/>
        <end position="650"/>
    </location>
</feature>
<feature type="compositionally biased region" description="Low complexity" evidence="8">
    <location>
        <begin position="252"/>
        <end position="265"/>
    </location>
</feature>
<comment type="subcellular location">
    <subcellularLocation>
        <location evidence="1">Membrane</location>
        <topology evidence="1">Single-pass type I membrane protein</topology>
    </subcellularLocation>
</comment>
<dbReference type="SMART" id="SM00603">
    <property type="entry name" value="LCCL"/>
    <property type="match status" value="1"/>
</dbReference>
<keyword evidence="6 7" id="KW-1015">Disulfide bond</keyword>
<dbReference type="Gene3D" id="2.170.130.20">
    <property type="entry name" value="LCCL-like domain"/>
    <property type="match status" value="1"/>
</dbReference>
<reference evidence="13" key="1">
    <citation type="submission" date="2020-11" db="EMBL/GenBank/DDBJ databases">
        <title>Gallus gallus (Chicken) genome, bGalGal1, GRCg7b, maternal haplotype autosomes + Z &amp; W.</title>
        <authorList>
            <person name="Warren W."/>
            <person name="Formenti G."/>
            <person name="Fedrigo O."/>
            <person name="Haase B."/>
            <person name="Mountcastle J."/>
            <person name="Balacco J."/>
            <person name="Tracey A."/>
            <person name="Schneider V."/>
            <person name="Okimoto R."/>
            <person name="Cheng H."/>
            <person name="Hawken R."/>
            <person name="Howe K."/>
            <person name="Jarvis E.D."/>
        </authorList>
    </citation>
    <scope>NUCLEOTIDE SEQUENCE [LARGE SCALE GENOMIC DNA]</scope>
    <source>
        <strain evidence="13">Broiler</strain>
    </source>
</reference>
<evidence type="ECO:0000256" key="6">
    <source>
        <dbReference type="ARBA" id="ARBA00023157"/>
    </source>
</evidence>
<reference evidence="13" key="3">
    <citation type="submission" date="2025-09" db="UniProtKB">
        <authorList>
            <consortium name="Ensembl"/>
        </authorList>
    </citation>
    <scope>IDENTIFICATION</scope>
    <source>
        <strain evidence="13">broiler</strain>
    </source>
</reference>
<dbReference type="GeneTree" id="ENSGT00940000157334"/>
<evidence type="ECO:0000313" key="14">
    <source>
        <dbReference type="Proteomes" id="UP000000539"/>
    </source>
</evidence>
<name>A0A8V0YRZ5_CHICK</name>
<evidence type="ECO:0000259" key="12">
    <source>
        <dbReference type="PROSITE" id="PS50820"/>
    </source>
</evidence>
<proteinExistence type="predicted"/>
<feature type="compositionally biased region" description="Basic and acidic residues" evidence="8">
    <location>
        <begin position="10"/>
        <end position="23"/>
    </location>
</feature>
<dbReference type="CDD" id="cd00057">
    <property type="entry name" value="FA58C"/>
    <property type="match status" value="1"/>
</dbReference>
<feature type="compositionally biased region" description="Low complexity" evidence="8">
    <location>
        <begin position="192"/>
        <end position="203"/>
    </location>
</feature>
<feature type="compositionally biased region" description="Basic and acidic residues" evidence="8">
    <location>
        <begin position="889"/>
        <end position="901"/>
    </location>
</feature>
<evidence type="ECO:0000256" key="5">
    <source>
        <dbReference type="ARBA" id="ARBA00023136"/>
    </source>
</evidence>
<feature type="domain" description="CUB" evidence="10">
    <location>
        <begin position="284"/>
        <end position="397"/>
    </location>
</feature>
<dbReference type="InterPro" id="IPR004043">
    <property type="entry name" value="LCCL"/>
</dbReference>
<sequence>MEAGVLNSPPERRQVPVNAREDPSPPVQHHCWEHPIRQHRAVGRPPKRRASPAGEQLSPANRSGAGRLIPGLSFSCRDALSPPHTPPRWTCWDSPRSVLLGVAAVWMLAALHSKAQSWFCCSGCSSAPRSRLGSGLRPTARLCSTADPRLPTTGAALPPEPAALRAMHLFAPPGGSRGQTAARPHPPRAEGARMSAGRAAVRAAPRRAMRAAGDAALGSLSPGRARWDPSLSARPTQTRGAQGPESPTATQGRALRAAASSSPSRGRGHPGPGATGGAPSGDGCGHTVLTAQSGTLSSRNYPGTYPNHTVCHWQLRAPPGTSLIVAFGDVDLESSERCAHSSLLLADPESGAAYGPYCRNAVPAAPLLLTNSSAITVLFNSTSHRSGRGLLLSYASSQHPDLISCLVRGTHFSQEHVSVYCPAGCKDIEGDIWGNTKEGYRDTSVLCKAAVHAGVVADEVGGQVTLTREKGITLYESAFANGLHSKRGSLSEKRLLFHKACGDALEVAAFNASSWWQEVDALGQERSWAAERAALGTPSPSWAAEPGTDTAWLELDLGTRRNVTGIVTKGSAEIYDFYVTSYRVSSSRDGKNWRPYRGGSGHEDKVFEGNVDSLGEVSNAFIPPITTRYLRITPQSWHQRAALKVALLGCQMARVRAARPYVPSVPKEVPIHIPIPTSHPPGRTPIPGIALDPEKADSTLLVMLLIGVFVLLCSSLLLLAFLCRRRRKPATKLNCGLPKGQPKLEASQVCSLGSLPPPGSTLPSFPVVLGDLSQTHSPDYAEPDVVQVSPSSQLGSSTFKPPPDEGYTLPLVVSHYDVPGKHHEYAEPLPPEPEYATPFGEPEHAGARWNPSDTAGLPAAPSRAGSPGSPPARYVSPPLQLPGVSAAPRAERTAGPHRDGPHSQQLGDCPFSHVYHEAW</sequence>
<dbReference type="InterPro" id="IPR000859">
    <property type="entry name" value="CUB_dom"/>
</dbReference>
<dbReference type="GO" id="GO:0038023">
    <property type="term" value="F:signaling receptor activity"/>
    <property type="evidence" value="ECO:0000318"/>
    <property type="project" value="GO_Central"/>
</dbReference>
<dbReference type="PROSITE" id="PS50022">
    <property type="entry name" value="FA58C_3"/>
    <property type="match status" value="1"/>
</dbReference>
<gene>
    <name evidence="13" type="primary">LOC419584</name>
</gene>
<dbReference type="Pfam" id="PF03815">
    <property type="entry name" value="LCCL"/>
    <property type="match status" value="1"/>
</dbReference>
<dbReference type="SUPFAM" id="SSF49854">
    <property type="entry name" value="Spermadhesin, CUB domain"/>
    <property type="match status" value="1"/>
</dbReference>
<dbReference type="SMART" id="SM00231">
    <property type="entry name" value="FA58C"/>
    <property type="match status" value="1"/>
</dbReference>
<feature type="region of interest" description="Disordered" evidence="8">
    <location>
        <begin position="1"/>
        <end position="65"/>
    </location>
</feature>
<keyword evidence="4 9" id="KW-1133">Transmembrane helix</keyword>
<feature type="compositionally biased region" description="Polar residues" evidence="8">
    <location>
        <begin position="788"/>
        <end position="799"/>
    </location>
</feature>
<evidence type="ECO:0000256" key="1">
    <source>
        <dbReference type="ARBA" id="ARBA00004479"/>
    </source>
</evidence>
<organism evidence="13 14">
    <name type="scientific">Gallus gallus</name>
    <name type="common">Chicken</name>
    <dbReference type="NCBI Taxonomy" id="9031"/>
    <lineage>
        <taxon>Eukaryota</taxon>
        <taxon>Metazoa</taxon>
        <taxon>Chordata</taxon>
        <taxon>Craniata</taxon>
        <taxon>Vertebrata</taxon>
        <taxon>Euteleostomi</taxon>
        <taxon>Archelosauria</taxon>
        <taxon>Archosauria</taxon>
        <taxon>Dinosauria</taxon>
        <taxon>Saurischia</taxon>
        <taxon>Theropoda</taxon>
        <taxon>Coelurosauria</taxon>
        <taxon>Aves</taxon>
        <taxon>Neognathae</taxon>
        <taxon>Galloanserae</taxon>
        <taxon>Galliformes</taxon>
        <taxon>Phasianidae</taxon>
        <taxon>Phasianinae</taxon>
        <taxon>Gallus</taxon>
    </lineage>
</organism>
<feature type="compositionally biased region" description="Low complexity" evidence="8">
    <location>
        <begin position="855"/>
        <end position="873"/>
    </location>
</feature>